<dbReference type="STRING" id="1122973.GCA_000379925_00994"/>
<keyword evidence="3" id="KW-1185">Reference proteome</keyword>
<protein>
    <submittedName>
        <fullName evidence="2">DUF695 domain-containing protein</fullName>
    </submittedName>
</protein>
<dbReference type="InterPro" id="IPR016097">
    <property type="entry name" value="DUF695"/>
</dbReference>
<feature type="domain" description="DUF695" evidence="1">
    <location>
        <begin position="25"/>
        <end position="138"/>
    </location>
</feature>
<dbReference type="Pfam" id="PF05117">
    <property type="entry name" value="DUF695"/>
    <property type="match status" value="1"/>
</dbReference>
<organism evidence="2 3">
    <name type="scientific">Porphyromonas levii</name>
    <dbReference type="NCBI Taxonomy" id="28114"/>
    <lineage>
        <taxon>Bacteria</taxon>
        <taxon>Pseudomonadati</taxon>
        <taxon>Bacteroidota</taxon>
        <taxon>Bacteroidia</taxon>
        <taxon>Bacteroidales</taxon>
        <taxon>Porphyromonadaceae</taxon>
        <taxon>Porphyromonas</taxon>
    </lineage>
</organism>
<reference evidence="2 3" key="1">
    <citation type="submission" date="2019-03" db="EMBL/GenBank/DDBJ databases">
        <title>Porphyromonas levii Isolated from the Uterus of Dairy Cows.</title>
        <authorList>
            <person name="Francis A.M."/>
        </authorList>
    </citation>
    <scope>NUCLEOTIDE SEQUENCE [LARGE SCALE GENOMIC DNA]</scope>
    <source>
        <strain evidence="2 3">AF5678</strain>
    </source>
</reference>
<comment type="caution">
    <text evidence="2">The sequence shown here is derived from an EMBL/GenBank/DDBJ whole genome shotgun (WGS) entry which is preliminary data.</text>
</comment>
<evidence type="ECO:0000313" key="2">
    <source>
        <dbReference type="EMBL" id="TFH97104.1"/>
    </source>
</evidence>
<evidence type="ECO:0000313" key="3">
    <source>
        <dbReference type="Proteomes" id="UP000297225"/>
    </source>
</evidence>
<dbReference type="EMBL" id="SPNC01000007">
    <property type="protein sequence ID" value="TFH97104.1"/>
    <property type="molecule type" value="Genomic_DNA"/>
</dbReference>
<dbReference type="OrthoDB" id="1449329at2"/>
<dbReference type="AlphaFoldDB" id="A0A4Y8WRZ8"/>
<dbReference type="RefSeq" id="WP_018358244.1">
    <property type="nucleotide sequence ID" value="NZ_CP197400.1"/>
</dbReference>
<gene>
    <name evidence="2" type="ORF">E4P47_01005</name>
</gene>
<name>A0A4Y8WRZ8_9PORP</name>
<proteinExistence type="predicted"/>
<evidence type="ECO:0000259" key="1">
    <source>
        <dbReference type="Pfam" id="PF05117"/>
    </source>
</evidence>
<dbReference type="Proteomes" id="UP000297225">
    <property type="component" value="Unassembled WGS sequence"/>
</dbReference>
<dbReference type="GeneID" id="66797253"/>
<sequence length="149" mass="17124">MARISKDMTSVYLAGERDERMMRFLQVRNELPRALAEGKYPIRVDMTWSYEGDKSGMPSDDVTEQMGTLEEALIPALEKNNLALLAYQLTGEGERLWCFYTRNLPAFQETLNEALSELPLFPLAFYAEEDREGEAFSEVIPFINKENEV</sequence>
<accession>A0A4Y8WRZ8</accession>